<dbReference type="InterPro" id="IPR033648">
    <property type="entry name" value="AAR2_C"/>
</dbReference>
<dbReference type="InterPro" id="IPR016159">
    <property type="entry name" value="Cullin_repeat-like_dom_sf"/>
</dbReference>
<dbReference type="PANTHER" id="PTHR12689">
    <property type="entry name" value="A1 CISTRON SPLICING FACTOR AAR2-RELATED"/>
    <property type="match status" value="1"/>
</dbReference>
<dbReference type="CDD" id="cd13777">
    <property type="entry name" value="Aar2_N"/>
    <property type="match status" value="1"/>
</dbReference>
<feature type="domain" description="Exocyst complex subunit Exo70 C-terminal" evidence="5">
    <location>
        <begin position="248"/>
        <end position="618"/>
    </location>
</feature>
<dbReference type="GO" id="GO:0006887">
    <property type="term" value="P:exocytosis"/>
    <property type="evidence" value="ECO:0007669"/>
    <property type="project" value="InterPro"/>
</dbReference>
<dbReference type="GO" id="GO:0000145">
    <property type="term" value="C:exocyst"/>
    <property type="evidence" value="ECO:0007669"/>
    <property type="project" value="InterPro"/>
</dbReference>
<dbReference type="OrthoDB" id="1922221at2759"/>
<dbReference type="InterPro" id="IPR038514">
    <property type="entry name" value="AAR2_C_sf"/>
</dbReference>
<evidence type="ECO:0000313" key="8">
    <source>
        <dbReference type="EMBL" id="KAG2178956.1"/>
    </source>
</evidence>
<feature type="domain" description="AAR2 C-terminal" evidence="6">
    <location>
        <begin position="755"/>
        <end position="909"/>
    </location>
</feature>
<feature type="domain" description="AAR2 N-terminal" evidence="7">
    <location>
        <begin position="625"/>
        <end position="715"/>
    </location>
</feature>
<comment type="similarity">
    <text evidence="2">Belongs to the EXO70 family.</text>
</comment>
<dbReference type="SUPFAM" id="SSF74788">
    <property type="entry name" value="Cullin repeat-like"/>
    <property type="match status" value="1"/>
</dbReference>
<protein>
    <submittedName>
        <fullName evidence="8">Uncharacterized protein</fullName>
    </submittedName>
</protein>
<feature type="compositionally biased region" description="Acidic residues" evidence="4">
    <location>
        <begin position="924"/>
        <end position="935"/>
    </location>
</feature>
<dbReference type="Proteomes" id="UP000654370">
    <property type="component" value="Unassembled WGS sequence"/>
</dbReference>
<comment type="caution">
    <text evidence="8">The sequence shown here is derived from an EMBL/GenBank/DDBJ whole genome shotgun (WGS) entry which is preliminary data.</text>
</comment>
<dbReference type="Gene3D" id="1.20.1280.170">
    <property type="entry name" value="Exocyst complex component Exo70"/>
    <property type="match status" value="1"/>
</dbReference>
<organism evidence="8 9">
    <name type="scientific">Mortierella isabellina</name>
    <name type="common">Filamentous fungus</name>
    <name type="synonym">Umbelopsis isabellina</name>
    <dbReference type="NCBI Taxonomy" id="91625"/>
    <lineage>
        <taxon>Eukaryota</taxon>
        <taxon>Fungi</taxon>
        <taxon>Fungi incertae sedis</taxon>
        <taxon>Mucoromycota</taxon>
        <taxon>Mucoromycotina</taxon>
        <taxon>Umbelopsidomycetes</taxon>
        <taxon>Umbelopsidales</taxon>
        <taxon>Umbelopsidaceae</taxon>
        <taxon>Umbelopsis</taxon>
    </lineage>
</organism>
<comment type="similarity">
    <text evidence="1">Belongs to the AAR2 family.</text>
</comment>
<feature type="region of interest" description="Disordered" evidence="4">
    <location>
        <begin position="916"/>
        <end position="943"/>
    </location>
</feature>
<name>A0A8H7UB13_MORIS</name>
<evidence type="ECO:0000313" key="9">
    <source>
        <dbReference type="Proteomes" id="UP000654370"/>
    </source>
</evidence>
<keyword evidence="9" id="KW-1185">Reference proteome</keyword>
<dbReference type="Gene3D" id="1.25.40.550">
    <property type="entry name" value="Aar2, C-terminal domain-like"/>
    <property type="match status" value="1"/>
</dbReference>
<sequence length="943" mass="107884">MNTFSPNANTRGGNQARLLEDEADLEYMKGNLQKMDDLTKRMSGMLDSFDGRLVKLEASILPIHKSTQNLTQLASNIDATLKSTDSIVKCMDLPSKEEALILKGPDENNTLPYLQSLARLRDALEILSAAKLKATDKVTNQLKQLLKAGTLHLETLFRKWLSSASVPLDARSHNTEPPSMDPAQIKRLSQLSTYLSTSESELGYAVDFTKPYIEIRSAYLSKSMHNLSQIAAADRQTGVYERGAAEFLRYMTFLTKMFMFEYDLATRLLSNPVHRTAALKGTFASALTDFIAAGKAINAHVRRSSYQDFFMILDVLERYESECNAVLEKILPRKEMDTILELMAALKGTALRSIYEFMEDVKGRKDPANPNLSNDGTVHELTSNTLSHLKRLWGWNDIVEPVLLILGNDGWNNPITPAAEQQPLTLKSTPDGRSLIKNFFVDVLDQLNNTLQVKSKAYRKPALAVIFLLNNYNHVLRQIRSPPLNAIFDEGREARFGKLVRRQMDAYQETWKPCIENLMDVTYVRGGAIKQSLGNNEKQQIKDKFRNFNVAFEEIWRTQKTYAIPDSELRFAIIRDVKNVLLPMYSRFLEKYQGTDFTKNTAKYIRWDKDQLDRMLNQLFEPAASTSKEGLSGMRTGFFRFFEAGEVVVKEWDNQTEALRDDSELDNTQVERYSRDIKSFDKNLGAYPLDPPTNWQRWLNLTNYIKSSLLRRVFPNNGFISHMPAKSENSLPGLLEELDRRMGRDVIEKEEGVEFTKFDLKQSFPTGASGQEVTKWSLDKSWLTKSLLTNAYHSDYHYLLGEFQLAFVATLLGQNFSSFHQWKKLMQLLSSCQELIEESPQLFSDFLDVLTKQMKECPQAFFYEILSEDNFVSQVLKTLARNIPASNSKLRQQYLALHEVLKKEFNWEIPGLSSSLKNKNETPYSDEEDEEEEGEYAPAIVEL</sequence>
<dbReference type="Pfam" id="PF03081">
    <property type="entry name" value="Exo70_C"/>
    <property type="match status" value="1"/>
</dbReference>
<evidence type="ECO:0000256" key="3">
    <source>
        <dbReference type="ARBA" id="ARBA00022448"/>
    </source>
</evidence>
<dbReference type="Pfam" id="PF05282">
    <property type="entry name" value="AAR2"/>
    <property type="match status" value="1"/>
</dbReference>
<proteinExistence type="inferred from homology"/>
<dbReference type="GO" id="GO:0005546">
    <property type="term" value="F:phosphatidylinositol-4,5-bisphosphate binding"/>
    <property type="evidence" value="ECO:0007669"/>
    <property type="project" value="InterPro"/>
</dbReference>
<dbReference type="GO" id="GO:0000244">
    <property type="term" value="P:spliceosomal tri-snRNP complex assembly"/>
    <property type="evidence" value="ECO:0007669"/>
    <property type="project" value="TreeGrafter"/>
</dbReference>
<dbReference type="CDD" id="cd13778">
    <property type="entry name" value="Aar2_C"/>
    <property type="match status" value="1"/>
</dbReference>
<evidence type="ECO:0000256" key="1">
    <source>
        <dbReference type="ARBA" id="ARBA00006281"/>
    </source>
</evidence>
<reference evidence="8" key="1">
    <citation type="submission" date="2020-12" db="EMBL/GenBank/DDBJ databases">
        <title>Metabolic potential, ecology and presence of endohyphal bacteria is reflected in genomic diversity of Mucoromycotina.</title>
        <authorList>
            <person name="Muszewska A."/>
            <person name="Okrasinska A."/>
            <person name="Steczkiewicz K."/>
            <person name="Drgas O."/>
            <person name="Orlowska M."/>
            <person name="Perlinska-Lenart U."/>
            <person name="Aleksandrzak-Piekarczyk T."/>
            <person name="Szatraj K."/>
            <person name="Zielenkiewicz U."/>
            <person name="Pilsyk S."/>
            <person name="Malc E."/>
            <person name="Mieczkowski P."/>
            <person name="Kruszewska J.S."/>
            <person name="Biernat P."/>
            <person name="Pawlowska J."/>
        </authorList>
    </citation>
    <scope>NUCLEOTIDE SEQUENCE</scope>
    <source>
        <strain evidence="8">WA0000067209</strain>
    </source>
</reference>
<evidence type="ECO:0000259" key="5">
    <source>
        <dbReference type="Pfam" id="PF03081"/>
    </source>
</evidence>
<evidence type="ECO:0000259" key="7">
    <source>
        <dbReference type="Pfam" id="PF20981"/>
    </source>
</evidence>
<evidence type="ECO:0000259" key="6">
    <source>
        <dbReference type="Pfam" id="PF05282"/>
    </source>
</evidence>
<keyword evidence="3" id="KW-0813">Transport</keyword>
<gene>
    <name evidence="8" type="ORF">INT43_001803</name>
</gene>
<dbReference type="Pfam" id="PF20669">
    <property type="entry name" value="Exo70_N"/>
    <property type="match status" value="1"/>
</dbReference>
<dbReference type="EMBL" id="JAEPQZ010000007">
    <property type="protein sequence ID" value="KAG2178956.1"/>
    <property type="molecule type" value="Genomic_DNA"/>
</dbReference>
<dbReference type="PANTHER" id="PTHR12689:SF4">
    <property type="entry name" value="PROTEIN AAR2 HOMOLOG"/>
    <property type="match status" value="1"/>
</dbReference>
<dbReference type="AlphaFoldDB" id="A0A8H7UB13"/>
<evidence type="ECO:0000256" key="4">
    <source>
        <dbReference type="SAM" id="MobiDB-lite"/>
    </source>
</evidence>
<dbReference type="Pfam" id="PF20981">
    <property type="entry name" value="AAR2_1st"/>
    <property type="match status" value="1"/>
</dbReference>
<accession>A0A8H7UB13</accession>
<dbReference type="InterPro" id="IPR033647">
    <property type="entry name" value="Aar2_N"/>
</dbReference>
<evidence type="ECO:0000256" key="2">
    <source>
        <dbReference type="ARBA" id="ARBA00006756"/>
    </source>
</evidence>
<dbReference type="InterPro" id="IPR046364">
    <property type="entry name" value="Exo70_C"/>
</dbReference>
<dbReference type="InterPro" id="IPR007946">
    <property type="entry name" value="AAR2"/>
</dbReference>